<keyword evidence="7" id="KW-1185">Reference proteome</keyword>
<dbReference type="Pfam" id="PF01753">
    <property type="entry name" value="zf-MYND"/>
    <property type="match status" value="1"/>
</dbReference>
<dbReference type="GO" id="GO:0008270">
    <property type="term" value="F:zinc ion binding"/>
    <property type="evidence" value="ECO:0007669"/>
    <property type="project" value="UniProtKB-KW"/>
</dbReference>
<comment type="caution">
    <text evidence="6">The sequence shown here is derived from an EMBL/GenBank/DDBJ whole genome shotgun (WGS) entry which is preliminary data.</text>
</comment>
<keyword evidence="2 4" id="KW-0863">Zinc-finger</keyword>
<dbReference type="InterPro" id="IPR002893">
    <property type="entry name" value="Znf_MYND"/>
</dbReference>
<organism evidence="6 7">
    <name type="scientific">Roridomyces roridus</name>
    <dbReference type="NCBI Taxonomy" id="1738132"/>
    <lineage>
        <taxon>Eukaryota</taxon>
        <taxon>Fungi</taxon>
        <taxon>Dikarya</taxon>
        <taxon>Basidiomycota</taxon>
        <taxon>Agaricomycotina</taxon>
        <taxon>Agaricomycetes</taxon>
        <taxon>Agaricomycetidae</taxon>
        <taxon>Agaricales</taxon>
        <taxon>Marasmiineae</taxon>
        <taxon>Mycenaceae</taxon>
        <taxon>Roridomyces</taxon>
    </lineage>
</organism>
<dbReference type="PROSITE" id="PS50865">
    <property type="entry name" value="ZF_MYND_2"/>
    <property type="match status" value="1"/>
</dbReference>
<dbReference type="Proteomes" id="UP001221142">
    <property type="component" value="Unassembled WGS sequence"/>
</dbReference>
<dbReference type="SUPFAM" id="SSF144232">
    <property type="entry name" value="HIT/MYND zinc finger-like"/>
    <property type="match status" value="1"/>
</dbReference>
<protein>
    <recommendedName>
        <fullName evidence="5">MYND-type domain-containing protein</fullName>
    </recommendedName>
</protein>
<dbReference type="AlphaFoldDB" id="A0AAD7FH78"/>
<accession>A0AAD7FH78</accession>
<evidence type="ECO:0000256" key="2">
    <source>
        <dbReference type="ARBA" id="ARBA00022771"/>
    </source>
</evidence>
<evidence type="ECO:0000256" key="1">
    <source>
        <dbReference type="ARBA" id="ARBA00022723"/>
    </source>
</evidence>
<evidence type="ECO:0000313" key="7">
    <source>
        <dbReference type="Proteomes" id="UP001221142"/>
    </source>
</evidence>
<dbReference type="Gene3D" id="6.10.140.2220">
    <property type="match status" value="1"/>
</dbReference>
<evidence type="ECO:0000256" key="4">
    <source>
        <dbReference type="PROSITE-ProRule" id="PRU00134"/>
    </source>
</evidence>
<evidence type="ECO:0000256" key="3">
    <source>
        <dbReference type="ARBA" id="ARBA00022833"/>
    </source>
</evidence>
<evidence type="ECO:0000259" key="5">
    <source>
        <dbReference type="PROSITE" id="PS50865"/>
    </source>
</evidence>
<gene>
    <name evidence="6" type="ORF">FB45DRAFT_1097052</name>
</gene>
<name>A0AAD7FH78_9AGAR</name>
<keyword evidence="3" id="KW-0862">Zinc</keyword>
<keyword evidence="1" id="KW-0479">Metal-binding</keyword>
<evidence type="ECO:0000313" key="6">
    <source>
        <dbReference type="EMBL" id="KAJ7618560.1"/>
    </source>
</evidence>
<sequence>MAVKKRNLSGSNTGAISAEAPSFHRLLVAARLSRTLDGLADEICRLLSIPDCRTSRGLKQAHESFDTIASKLDALFTESRQHRNKFSTLSDYLATAVIVIYGRMEDDSILKRRIFTETNFLEQATTLLKSPDTGEIVMETLSYMTHYHDMDVLDDLAGFMSTIIDSVEPHLENIAYAEKAVCVLTHVTTTVLEEFDEDDDEDPTGSALLTRVLQFLIRVVRLPGSTSLSFSHFGVFCANNTAELPDTFLANQDSIDLLVASTRGQDICTRITAQRSLINLCLILEDDEDDPEFSNEQLVTLCDRYPDPCPVLGRELVKLILHNEVMVRNHFQTREGEGLLDLFLACEDAVRKTDSLTADILHLEWLLCIEEEEEAYEFARTAVERYPCVPFFYYVLAFCGEMNIATVLFAEKGLQCPPMTDFLRQQLLYFATFASHKVIASMAYGTLEEIRVQEMEALITKATGYASAFINISSPDDPLLPCMSALAIHLDFVMEGNKWTRLEIQAARDKFSLVPEVARSASKQCIALNTILDRMSTAWKTWGPIVSRYSPPSRTTSSHNSDPTAELVAWLEKLNTTAPSSLHLELRGINPQTARYGAAQLHYCAQCSTASAALKQCSGCLKTRYCNDVCQRRHWKYHREACKASRVDA</sequence>
<feature type="domain" description="MYND-type" evidence="5">
    <location>
        <begin position="604"/>
        <end position="642"/>
    </location>
</feature>
<reference evidence="6" key="1">
    <citation type="submission" date="2023-03" db="EMBL/GenBank/DDBJ databases">
        <title>Massive genome expansion in bonnet fungi (Mycena s.s.) driven by repeated elements and novel gene families across ecological guilds.</title>
        <authorList>
            <consortium name="Lawrence Berkeley National Laboratory"/>
            <person name="Harder C.B."/>
            <person name="Miyauchi S."/>
            <person name="Viragh M."/>
            <person name="Kuo A."/>
            <person name="Thoen E."/>
            <person name="Andreopoulos B."/>
            <person name="Lu D."/>
            <person name="Skrede I."/>
            <person name="Drula E."/>
            <person name="Henrissat B."/>
            <person name="Morin E."/>
            <person name="Kohler A."/>
            <person name="Barry K."/>
            <person name="LaButti K."/>
            <person name="Morin E."/>
            <person name="Salamov A."/>
            <person name="Lipzen A."/>
            <person name="Mereny Z."/>
            <person name="Hegedus B."/>
            <person name="Baldrian P."/>
            <person name="Stursova M."/>
            <person name="Weitz H."/>
            <person name="Taylor A."/>
            <person name="Grigoriev I.V."/>
            <person name="Nagy L.G."/>
            <person name="Martin F."/>
            <person name="Kauserud H."/>
        </authorList>
    </citation>
    <scope>NUCLEOTIDE SEQUENCE</scope>
    <source>
        <strain evidence="6">9284</strain>
    </source>
</reference>
<dbReference type="EMBL" id="JARKIF010000019">
    <property type="protein sequence ID" value="KAJ7618560.1"/>
    <property type="molecule type" value="Genomic_DNA"/>
</dbReference>
<proteinExistence type="predicted"/>